<reference evidence="1 2" key="1">
    <citation type="submission" date="2018-05" db="EMBL/GenBank/DDBJ databases">
        <title>Draft genome of Methanospirillum lacunae Ki8-1.</title>
        <authorList>
            <person name="Dueholm M.S."/>
            <person name="Nielsen P.H."/>
            <person name="Bakmann L.F."/>
            <person name="Otzen D.E."/>
        </authorList>
    </citation>
    <scope>NUCLEOTIDE SEQUENCE [LARGE SCALE GENOMIC DNA]</scope>
    <source>
        <strain evidence="1 2">Ki8-1</strain>
    </source>
</reference>
<evidence type="ECO:0000313" key="2">
    <source>
        <dbReference type="Proteomes" id="UP000245657"/>
    </source>
</evidence>
<name>A0A2V2N0M7_9EURY</name>
<dbReference type="Proteomes" id="UP000245657">
    <property type="component" value="Unassembled WGS sequence"/>
</dbReference>
<protein>
    <submittedName>
        <fullName evidence="1">Uncharacterized protein</fullName>
    </submittedName>
</protein>
<evidence type="ECO:0000313" key="1">
    <source>
        <dbReference type="EMBL" id="PWR73712.1"/>
    </source>
</evidence>
<comment type="caution">
    <text evidence="1">The sequence shown here is derived from an EMBL/GenBank/DDBJ whole genome shotgun (WGS) entry which is preliminary data.</text>
</comment>
<accession>A0A2V2N0M7</accession>
<keyword evidence="2" id="KW-1185">Reference proteome</keyword>
<proteinExistence type="predicted"/>
<dbReference type="AlphaFoldDB" id="A0A2V2N0M7"/>
<sequence>MVQRKYPDRTYFFSFSYSLKTYFQVTNFETIIMMSTGDGLDLLNRYNLNISILVRKILIILNSQFDHLIILIDTFFSIRAYTTDIWHTVK</sequence>
<gene>
    <name evidence="1" type="ORF">DK846_00635</name>
</gene>
<organism evidence="1 2">
    <name type="scientific">Methanospirillum lacunae</name>
    <dbReference type="NCBI Taxonomy" id="668570"/>
    <lineage>
        <taxon>Archaea</taxon>
        <taxon>Methanobacteriati</taxon>
        <taxon>Methanobacteriota</taxon>
        <taxon>Stenosarchaea group</taxon>
        <taxon>Methanomicrobia</taxon>
        <taxon>Methanomicrobiales</taxon>
        <taxon>Methanospirillaceae</taxon>
        <taxon>Methanospirillum</taxon>
    </lineage>
</organism>
<dbReference type="EMBL" id="QGMY01000002">
    <property type="protein sequence ID" value="PWR73712.1"/>
    <property type="molecule type" value="Genomic_DNA"/>
</dbReference>